<dbReference type="Proteomes" id="UP000324897">
    <property type="component" value="Unassembled WGS sequence"/>
</dbReference>
<evidence type="ECO:0000256" key="1">
    <source>
        <dbReference type="SAM" id="MobiDB-lite"/>
    </source>
</evidence>
<evidence type="ECO:0000313" key="3">
    <source>
        <dbReference type="Proteomes" id="UP000324897"/>
    </source>
</evidence>
<dbReference type="EMBL" id="RWGY01000125">
    <property type="protein sequence ID" value="TVU03961.1"/>
    <property type="molecule type" value="Genomic_DNA"/>
</dbReference>
<feature type="region of interest" description="Disordered" evidence="1">
    <location>
        <begin position="1"/>
        <end position="20"/>
    </location>
</feature>
<keyword evidence="3" id="KW-1185">Reference proteome</keyword>
<evidence type="ECO:0000313" key="2">
    <source>
        <dbReference type="EMBL" id="TVU03961.1"/>
    </source>
</evidence>
<dbReference type="AlphaFoldDB" id="A0A5J9SZK6"/>
<feature type="compositionally biased region" description="Low complexity" evidence="1">
    <location>
        <begin position="1"/>
        <end position="16"/>
    </location>
</feature>
<proteinExistence type="predicted"/>
<gene>
    <name evidence="2" type="ORF">EJB05_50488</name>
</gene>
<dbReference type="Gramene" id="TVU03961">
    <property type="protein sequence ID" value="TVU03961"/>
    <property type="gene ID" value="EJB05_50488"/>
</dbReference>
<protein>
    <submittedName>
        <fullName evidence="2">Uncharacterized protein</fullName>
    </submittedName>
</protein>
<accession>A0A5J9SZK6</accession>
<name>A0A5J9SZK6_9POAL</name>
<sequence length="153" mass="16596">MRPPWSSSSSPTCPHSAARPPPYLAVLATDRDQPRRPKLACAFPDIYCSNCRALLPEYSLPTKQIDHRSSLVRDLPVAVAAALHLDAPSACPANHRKLSDAGSLEVDHSAALLLDDGMHVMKIKLAFPAICSAKWPQSFTGGALGHHPPYTRR</sequence>
<comment type="caution">
    <text evidence="2">The sequence shown here is derived from an EMBL/GenBank/DDBJ whole genome shotgun (WGS) entry which is preliminary data.</text>
</comment>
<reference evidence="2 3" key="1">
    <citation type="journal article" date="2019" name="Sci. Rep.">
        <title>A high-quality genome of Eragrostis curvula grass provides insights into Poaceae evolution and supports new strategies to enhance forage quality.</title>
        <authorList>
            <person name="Carballo J."/>
            <person name="Santos B.A.C.M."/>
            <person name="Zappacosta D."/>
            <person name="Garbus I."/>
            <person name="Selva J.P."/>
            <person name="Gallo C.A."/>
            <person name="Diaz A."/>
            <person name="Albertini E."/>
            <person name="Caccamo M."/>
            <person name="Echenique V."/>
        </authorList>
    </citation>
    <scope>NUCLEOTIDE SEQUENCE [LARGE SCALE GENOMIC DNA]</scope>
    <source>
        <strain evidence="3">cv. Victoria</strain>
        <tissue evidence="2">Leaf</tissue>
    </source>
</reference>
<feature type="non-terminal residue" evidence="2">
    <location>
        <position position="1"/>
    </location>
</feature>
<organism evidence="2 3">
    <name type="scientific">Eragrostis curvula</name>
    <name type="common">weeping love grass</name>
    <dbReference type="NCBI Taxonomy" id="38414"/>
    <lineage>
        <taxon>Eukaryota</taxon>
        <taxon>Viridiplantae</taxon>
        <taxon>Streptophyta</taxon>
        <taxon>Embryophyta</taxon>
        <taxon>Tracheophyta</taxon>
        <taxon>Spermatophyta</taxon>
        <taxon>Magnoliopsida</taxon>
        <taxon>Liliopsida</taxon>
        <taxon>Poales</taxon>
        <taxon>Poaceae</taxon>
        <taxon>PACMAD clade</taxon>
        <taxon>Chloridoideae</taxon>
        <taxon>Eragrostideae</taxon>
        <taxon>Eragrostidinae</taxon>
        <taxon>Eragrostis</taxon>
    </lineage>
</organism>